<dbReference type="AlphaFoldDB" id="M9SBY7"/>
<sequence>MAKLTPVLVDLIRRPDTNKVMSTISEDGMPHTIVCGTLTVPEEDVIAVGRVWLNRTGRNIQRDPRAEFFVWSGKYAYSILCEFIGNSADEKEVEKMNEGLDKIGLGTSTVWKFRVLAVYDEGISDTMGERIS</sequence>
<accession>M9SBY7</accession>
<proteinExistence type="predicted"/>
<evidence type="ECO:0000313" key="1">
    <source>
        <dbReference type="EMBL" id="AGI85816.2"/>
    </source>
</evidence>
<dbReference type="Proteomes" id="UP000012672">
    <property type="component" value="Chromosome"/>
</dbReference>
<dbReference type="eggNOG" id="arCOG00518">
    <property type="taxonomic scope" value="Archaea"/>
</dbReference>
<evidence type="ECO:0000313" key="2">
    <source>
        <dbReference type="Proteomes" id="UP000012672"/>
    </source>
</evidence>
<dbReference type="KEGG" id="max:MMALV_10820"/>
<dbReference type="HOGENOM" id="CLU_155005_0_0_2"/>
<organism evidence="1 2">
    <name type="scientific">Methanomethylophilus alvi (strain Mx1201)</name>
    <dbReference type="NCBI Taxonomy" id="1236689"/>
    <lineage>
        <taxon>Archaea</taxon>
        <taxon>Methanobacteriati</taxon>
        <taxon>Thermoplasmatota</taxon>
        <taxon>Thermoplasmata</taxon>
        <taxon>Methanomassiliicoccales</taxon>
        <taxon>Methanomethylophilaceae</taxon>
        <taxon>Methanomethylophilus</taxon>
    </lineage>
</organism>
<dbReference type="OrthoDB" id="385282at2157"/>
<dbReference type="InterPro" id="IPR012349">
    <property type="entry name" value="Split_barrel_FMN-bd"/>
</dbReference>
<dbReference type="InParanoid" id="M9SBY7"/>
<dbReference type="STRING" id="1236689.MMALV_10820"/>
<dbReference type="GeneID" id="41321858"/>
<protein>
    <recommendedName>
        <fullName evidence="3">Pyridoxamine 5'-phosphate oxidase putative domain-containing protein</fullName>
    </recommendedName>
</protein>
<gene>
    <name evidence="1" type="ORF">MMALV_10820</name>
</gene>
<dbReference type="RefSeq" id="WP_022532770.1">
    <property type="nucleotide sequence ID" value="NC_020913.1"/>
</dbReference>
<keyword evidence="2" id="KW-1185">Reference proteome</keyword>
<dbReference type="SUPFAM" id="SSF50475">
    <property type="entry name" value="FMN-binding split barrel"/>
    <property type="match status" value="1"/>
</dbReference>
<dbReference type="EMBL" id="CP004049">
    <property type="protein sequence ID" value="AGI85816.2"/>
    <property type="molecule type" value="Genomic_DNA"/>
</dbReference>
<evidence type="ECO:0008006" key="3">
    <source>
        <dbReference type="Google" id="ProtNLM"/>
    </source>
</evidence>
<reference evidence="1 2" key="1">
    <citation type="journal article" date="2012" name="J. Bacteriol.">
        <title>Genome sequence of 'Candidatus Methanomethylophilus alvus' Mx1201, a methanogenic archaeon from the human gut belonging to a seventh order of methanogens.</title>
        <authorList>
            <person name="Borrel G."/>
            <person name="Harris H.M."/>
            <person name="Tottey W."/>
            <person name="Mihajlovski A."/>
            <person name="Parisot N."/>
            <person name="Peyretaillade E."/>
            <person name="Peyret P."/>
            <person name="Gribaldo S."/>
            <person name="O'Toole P.W."/>
            <person name="Brugere J.F."/>
        </authorList>
    </citation>
    <scope>NUCLEOTIDE SEQUENCE [LARGE SCALE GENOMIC DNA]</scope>
    <source>
        <strain evidence="1 2">Mx1201</strain>
    </source>
</reference>
<dbReference type="Gene3D" id="2.30.110.10">
    <property type="entry name" value="Electron Transport, Fmn-binding Protein, Chain A"/>
    <property type="match status" value="1"/>
</dbReference>
<name>M9SBY7_METAX</name>